<reference evidence="1 2" key="1">
    <citation type="journal article" date="2019" name="Nat. Ecol. Evol.">
        <title>Megaphylogeny resolves global patterns of mushroom evolution.</title>
        <authorList>
            <person name="Varga T."/>
            <person name="Krizsan K."/>
            <person name="Foldi C."/>
            <person name="Dima B."/>
            <person name="Sanchez-Garcia M."/>
            <person name="Sanchez-Ramirez S."/>
            <person name="Szollosi G.J."/>
            <person name="Szarkandi J.G."/>
            <person name="Papp V."/>
            <person name="Albert L."/>
            <person name="Andreopoulos W."/>
            <person name="Angelini C."/>
            <person name="Antonin V."/>
            <person name="Barry K.W."/>
            <person name="Bougher N.L."/>
            <person name="Buchanan P."/>
            <person name="Buyck B."/>
            <person name="Bense V."/>
            <person name="Catcheside P."/>
            <person name="Chovatia M."/>
            <person name="Cooper J."/>
            <person name="Damon W."/>
            <person name="Desjardin D."/>
            <person name="Finy P."/>
            <person name="Geml J."/>
            <person name="Haridas S."/>
            <person name="Hughes K."/>
            <person name="Justo A."/>
            <person name="Karasinski D."/>
            <person name="Kautmanova I."/>
            <person name="Kiss B."/>
            <person name="Kocsube S."/>
            <person name="Kotiranta H."/>
            <person name="LaButti K.M."/>
            <person name="Lechner B.E."/>
            <person name="Liimatainen K."/>
            <person name="Lipzen A."/>
            <person name="Lukacs Z."/>
            <person name="Mihaltcheva S."/>
            <person name="Morgado L.N."/>
            <person name="Niskanen T."/>
            <person name="Noordeloos M.E."/>
            <person name="Ohm R.A."/>
            <person name="Ortiz-Santana B."/>
            <person name="Ovrebo C."/>
            <person name="Racz N."/>
            <person name="Riley R."/>
            <person name="Savchenko A."/>
            <person name="Shiryaev A."/>
            <person name="Soop K."/>
            <person name="Spirin V."/>
            <person name="Szebenyi C."/>
            <person name="Tomsovsky M."/>
            <person name="Tulloss R.E."/>
            <person name="Uehling J."/>
            <person name="Grigoriev I.V."/>
            <person name="Vagvolgyi C."/>
            <person name="Papp T."/>
            <person name="Martin F.M."/>
            <person name="Miettinen O."/>
            <person name="Hibbett D.S."/>
            <person name="Nagy L.G."/>
        </authorList>
    </citation>
    <scope>NUCLEOTIDE SEQUENCE [LARGE SCALE GENOMIC DNA]</scope>
    <source>
        <strain evidence="1 2">NL-1719</strain>
    </source>
</reference>
<dbReference type="Proteomes" id="UP000308600">
    <property type="component" value="Unassembled WGS sequence"/>
</dbReference>
<gene>
    <name evidence="1" type="ORF">BDN72DRAFT_840343</name>
</gene>
<evidence type="ECO:0000313" key="1">
    <source>
        <dbReference type="EMBL" id="TFK69488.1"/>
    </source>
</evidence>
<evidence type="ECO:0000313" key="2">
    <source>
        <dbReference type="Proteomes" id="UP000308600"/>
    </source>
</evidence>
<dbReference type="EMBL" id="ML208330">
    <property type="protein sequence ID" value="TFK69488.1"/>
    <property type="molecule type" value="Genomic_DNA"/>
</dbReference>
<organism evidence="1 2">
    <name type="scientific">Pluteus cervinus</name>
    <dbReference type="NCBI Taxonomy" id="181527"/>
    <lineage>
        <taxon>Eukaryota</taxon>
        <taxon>Fungi</taxon>
        <taxon>Dikarya</taxon>
        <taxon>Basidiomycota</taxon>
        <taxon>Agaricomycotina</taxon>
        <taxon>Agaricomycetes</taxon>
        <taxon>Agaricomycetidae</taxon>
        <taxon>Agaricales</taxon>
        <taxon>Pluteineae</taxon>
        <taxon>Pluteaceae</taxon>
        <taxon>Pluteus</taxon>
    </lineage>
</organism>
<proteinExistence type="predicted"/>
<protein>
    <submittedName>
        <fullName evidence="1">Uncharacterized protein</fullName>
    </submittedName>
</protein>
<keyword evidence="2" id="KW-1185">Reference proteome</keyword>
<name>A0ACD3AU54_9AGAR</name>
<sequence length="252" mass="28473">MSTTTDTDPSQATSILEEGPRLPLEIELIPLLYDVITIYPGSSQYRYPPSTLLEKYGHHTHHICFRNAKSSALLPFCPNAHNVAFWFNSSPSPDLLNLPVKRLTLDDFGFLTSRLERDPDDIQLAQWCSNITHLTVADGFTEEDSRYLTHFPALEYLMTLESGDDEGIREILKCFPQLKVVVRLLGPVSDDEKTQVVRDSQLEGLYQDIRVVKMDALFMADWVRGAQGLGDVFDVAEREVEARRGALIMGSR</sequence>
<accession>A0ACD3AU54</accession>